<dbReference type="AlphaFoldDB" id="A0A381R6Q5"/>
<reference evidence="3" key="1">
    <citation type="submission" date="2018-05" db="EMBL/GenBank/DDBJ databases">
        <authorList>
            <person name="Lanie J.A."/>
            <person name="Ng W.-L."/>
            <person name="Kazmierczak K.M."/>
            <person name="Andrzejewski T.M."/>
            <person name="Davidsen T.M."/>
            <person name="Wayne K.J."/>
            <person name="Tettelin H."/>
            <person name="Glass J.I."/>
            <person name="Rusch D."/>
            <person name="Podicherti R."/>
            <person name="Tsui H.-C.T."/>
            <person name="Winkler M.E."/>
        </authorList>
    </citation>
    <scope>NUCLEOTIDE SEQUENCE</scope>
</reference>
<evidence type="ECO:0000256" key="1">
    <source>
        <dbReference type="SAM" id="Phobius"/>
    </source>
</evidence>
<name>A0A381R6Q5_9ZZZZ</name>
<organism evidence="3">
    <name type="scientific">marine metagenome</name>
    <dbReference type="NCBI Taxonomy" id="408172"/>
    <lineage>
        <taxon>unclassified sequences</taxon>
        <taxon>metagenomes</taxon>
        <taxon>ecological metagenomes</taxon>
    </lineage>
</organism>
<proteinExistence type="predicted"/>
<evidence type="ECO:0000259" key="2">
    <source>
        <dbReference type="Pfam" id="PF13485"/>
    </source>
</evidence>
<dbReference type="Pfam" id="PF13485">
    <property type="entry name" value="Peptidase_MA_2"/>
    <property type="match status" value="1"/>
</dbReference>
<sequence length="298" mass="33976">MRLWQSATFVLWWVTVCLFTTPVSAQTLRLEVRAPEEFSGIARQIRNYDPNPLLETPWLSDVRGLAAPILVELVTESVAQRNGIPNWVAGYAVTEHNLIALFPTRTPSYPNDSLESVLRHEIAHVLIGRAARGRPLPRWFDEGLAITVERPWSLTDRTRFAWTRVVDHQMSFDSLNHRFGQGRVAAERAYAISGALVRRLIHEYGVMAPAKILSTVAAGHSFDAATQVATGRSLTSLELEFMMNQSVVERWLPFLTSGYTLWSAVTLLALLAIWSHRQKRKIRRQRWDEEEAAFWDED</sequence>
<accession>A0A381R6Q5</accession>
<keyword evidence="1" id="KW-0472">Membrane</keyword>
<dbReference type="EMBL" id="UINC01001724">
    <property type="protein sequence ID" value="SUZ87421.1"/>
    <property type="molecule type" value="Genomic_DNA"/>
</dbReference>
<gene>
    <name evidence="3" type="ORF">METZ01_LOCUS40275</name>
</gene>
<feature type="domain" description="Peptidase MA-like" evidence="2">
    <location>
        <begin position="85"/>
        <end position="239"/>
    </location>
</feature>
<evidence type="ECO:0000313" key="3">
    <source>
        <dbReference type="EMBL" id="SUZ87421.1"/>
    </source>
</evidence>
<dbReference type="InterPro" id="IPR039568">
    <property type="entry name" value="Peptidase_MA-like_dom"/>
</dbReference>
<keyword evidence="1" id="KW-1133">Transmembrane helix</keyword>
<keyword evidence="1" id="KW-0812">Transmembrane</keyword>
<protein>
    <recommendedName>
        <fullName evidence="2">Peptidase MA-like domain-containing protein</fullName>
    </recommendedName>
</protein>
<feature type="transmembrane region" description="Helical" evidence="1">
    <location>
        <begin position="251"/>
        <end position="274"/>
    </location>
</feature>